<feature type="transmembrane region" description="Helical" evidence="2">
    <location>
        <begin position="31"/>
        <end position="54"/>
    </location>
</feature>
<protein>
    <submittedName>
        <fullName evidence="3">Glutamate receptor subunit protein GluR6</fullName>
    </submittedName>
</protein>
<keyword evidence="2" id="KW-0812">Transmembrane</keyword>
<feature type="region of interest" description="Disordered" evidence="1">
    <location>
        <begin position="65"/>
        <end position="100"/>
    </location>
</feature>
<comment type="caution">
    <text evidence="3">The sequence shown here is derived from an EMBL/GenBank/DDBJ whole genome shotgun (WGS) entry which is preliminary data.</text>
</comment>
<organism evidence="3 4">
    <name type="scientific">Elysia marginata</name>
    <dbReference type="NCBI Taxonomy" id="1093978"/>
    <lineage>
        <taxon>Eukaryota</taxon>
        <taxon>Metazoa</taxon>
        <taxon>Spiralia</taxon>
        <taxon>Lophotrochozoa</taxon>
        <taxon>Mollusca</taxon>
        <taxon>Gastropoda</taxon>
        <taxon>Heterobranchia</taxon>
        <taxon>Euthyneura</taxon>
        <taxon>Panpulmonata</taxon>
        <taxon>Sacoglossa</taxon>
        <taxon>Placobranchoidea</taxon>
        <taxon>Plakobranchidae</taxon>
        <taxon>Elysia</taxon>
    </lineage>
</organism>
<evidence type="ECO:0000313" key="3">
    <source>
        <dbReference type="EMBL" id="GFR57502.1"/>
    </source>
</evidence>
<evidence type="ECO:0000313" key="4">
    <source>
        <dbReference type="Proteomes" id="UP000762676"/>
    </source>
</evidence>
<keyword evidence="2" id="KW-0472">Membrane</keyword>
<sequence length="124" mass="14425">MICVRRWWRPQICPNQKQSAKTKSLDIETVAGMYVVILSGALISLIICLLQFLYGRFKKKRKLHQKQNGPIQDSDDQLTRDDDANAVYSPRNKPIGADNEITYANHSPSYFRTPEDWKLKYDSY</sequence>
<dbReference type="AlphaFoldDB" id="A0AAV4E8I6"/>
<dbReference type="Proteomes" id="UP000762676">
    <property type="component" value="Unassembled WGS sequence"/>
</dbReference>
<name>A0AAV4E8I6_9GAST</name>
<accession>A0AAV4E8I6</accession>
<gene>
    <name evidence="3" type="ORF">ElyMa_003458600</name>
</gene>
<keyword evidence="3" id="KW-0675">Receptor</keyword>
<proteinExistence type="predicted"/>
<evidence type="ECO:0000256" key="1">
    <source>
        <dbReference type="SAM" id="MobiDB-lite"/>
    </source>
</evidence>
<dbReference type="EMBL" id="BMAT01007092">
    <property type="protein sequence ID" value="GFR57502.1"/>
    <property type="molecule type" value="Genomic_DNA"/>
</dbReference>
<keyword evidence="4" id="KW-1185">Reference proteome</keyword>
<reference evidence="3 4" key="1">
    <citation type="journal article" date="2021" name="Elife">
        <title>Chloroplast acquisition without the gene transfer in kleptoplastic sea slugs, Plakobranchus ocellatus.</title>
        <authorList>
            <person name="Maeda T."/>
            <person name="Takahashi S."/>
            <person name="Yoshida T."/>
            <person name="Shimamura S."/>
            <person name="Takaki Y."/>
            <person name="Nagai Y."/>
            <person name="Toyoda A."/>
            <person name="Suzuki Y."/>
            <person name="Arimoto A."/>
            <person name="Ishii H."/>
            <person name="Satoh N."/>
            <person name="Nishiyama T."/>
            <person name="Hasebe M."/>
            <person name="Maruyama T."/>
            <person name="Minagawa J."/>
            <person name="Obokata J."/>
            <person name="Shigenobu S."/>
        </authorList>
    </citation>
    <scope>NUCLEOTIDE SEQUENCE [LARGE SCALE GENOMIC DNA]</scope>
</reference>
<keyword evidence="2" id="KW-1133">Transmembrane helix</keyword>
<evidence type="ECO:0000256" key="2">
    <source>
        <dbReference type="SAM" id="Phobius"/>
    </source>
</evidence>